<keyword evidence="4" id="KW-0560">Oxidoreductase</keyword>
<keyword evidence="2" id="KW-0285">Flavoprotein</keyword>
<dbReference type="PANTHER" id="PTHR13789">
    <property type="entry name" value="MONOOXYGENASE"/>
    <property type="match status" value="1"/>
</dbReference>
<gene>
    <name evidence="7" type="ORF">K461DRAFT_269608</name>
</gene>
<reference evidence="7" key="1">
    <citation type="journal article" date="2020" name="Stud. Mycol.">
        <title>101 Dothideomycetes genomes: a test case for predicting lifestyles and emergence of pathogens.</title>
        <authorList>
            <person name="Haridas S."/>
            <person name="Albert R."/>
            <person name="Binder M."/>
            <person name="Bloem J."/>
            <person name="Labutti K."/>
            <person name="Salamov A."/>
            <person name="Andreopoulos B."/>
            <person name="Baker S."/>
            <person name="Barry K."/>
            <person name="Bills G."/>
            <person name="Bluhm B."/>
            <person name="Cannon C."/>
            <person name="Castanera R."/>
            <person name="Culley D."/>
            <person name="Daum C."/>
            <person name="Ezra D."/>
            <person name="Gonzalez J."/>
            <person name="Henrissat B."/>
            <person name="Kuo A."/>
            <person name="Liang C."/>
            <person name="Lipzen A."/>
            <person name="Lutzoni F."/>
            <person name="Magnuson J."/>
            <person name="Mondo S."/>
            <person name="Nolan M."/>
            <person name="Ohm R."/>
            <person name="Pangilinan J."/>
            <person name="Park H.-J."/>
            <person name="Ramirez L."/>
            <person name="Alfaro M."/>
            <person name="Sun H."/>
            <person name="Tritt A."/>
            <person name="Yoshinaga Y."/>
            <person name="Zwiers L.-H."/>
            <person name="Turgeon B."/>
            <person name="Goodwin S."/>
            <person name="Spatafora J."/>
            <person name="Crous P."/>
            <person name="Grigoriev I."/>
        </authorList>
    </citation>
    <scope>NUCLEOTIDE SEQUENCE</scope>
    <source>
        <strain evidence="7">CBS 260.36</strain>
    </source>
</reference>
<dbReference type="PRINTS" id="PR00420">
    <property type="entry name" value="RNGMNOXGNASE"/>
</dbReference>
<dbReference type="Gene3D" id="3.50.50.60">
    <property type="entry name" value="FAD/NAD(P)-binding domain"/>
    <property type="match status" value="1"/>
</dbReference>
<dbReference type="PANTHER" id="PTHR13789:SF314">
    <property type="entry name" value="FAD-BINDING DOMAIN-CONTAINING PROTEIN"/>
    <property type="match status" value="1"/>
</dbReference>
<evidence type="ECO:0000256" key="2">
    <source>
        <dbReference type="ARBA" id="ARBA00022630"/>
    </source>
</evidence>
<dbReference type="EMBL" id="ML996088">
    <property type="protein sequence ID" value="KAF2151364.1"/>
    <property type="molecule type" value="Genomic_DNA"/>
</dbReference>
<evidence type="ECO:0000256" key="4">
    <source>
        <dbReference type="ARBA" id="ARBA00023002"/>
    </source>
</evidence>
<evidence type="ECO:0000256" key="5">
    <source>
        <dbReference type="ARBA" id="ARBA00023033"/>
    </source>
</evidence>
<dbReference type="InterPro" id="IPR050493">
    <property type="entry name" value="FAD-dep_Monooxygenase_BioMet"/>
</dbReference>
<evidence type="ECO:0000259" key="6">
    <source>
        <dbReference type="Pfam" id="PF01494"/>
    </source>
</evidence>
<evidence type="ECO:0000313" key="8">
    <source>
        <dbReference type="Proteomes" id="UP000799439"/>
    </source>
</evidence>
<dbReference type="SUPFAM" id="SSF54373">
    <property type="entry name" value="FAD-linked reductases, C-terminal domain"/>
    <property type="match status" value="1"/>
</dbReference>
<proteinExistence type="inferred from homology"/>
<accession>A0A9P4MIS8</accession>
<dbReference type="Pfam" id="PF01494">
    <property type="entry name" value="FAD_binding_3"/>
    <property type="match status" value="1"/>
</dbReference>
<keyword evidence="8" id="KW-1185">Reference proteome</keyword>
<evidence type="ECO:0000313" key="7">
    <source>
        <dbReference type="EMBL" id="KAF2151364.1"/>
    </source>
</evidence>
<feature type="domain" description="FAD-binding" evidence="6">
    <location>
        <begin position="5"/>
        <end position="360"/>
    </location>
</feature>
<dbReference type="GO" id="GO:0004497">
    <property type="term" value="F:monooxygenase activity"/>
    <property type="evidence" value="ECO:0007669"/>
    <property type="project" value="UniProtKB-KW"/>
</dbReference>
<keyword evidence="5" id="KW-0503">Monooxygenase</keyword>
<evidence type="ECO:0000256" key="1">
    <source>
        <dbReference type="ARBA" id="ARBA00007992"/>
    </source>
</evidence>
<dbReference type="SUPFAM" id="SSF51905">
    <property type="entry name" value="FAD/NAD(P)-binding domain"/>
    <property type="match status" value="1"/>
</dbReference>
<organism evidence="7 8">
    <name type="scientific">Myriangium duriaei CBS 260.36</name>
    <dbReference type="NCBI Taxonomy" id="1168546"/>
    <lineage>
        <taxon>Eukaryota</taxon>
        <taxon>Fungi</taxon>
        <taxon>Dikarya</taxon>
        <taxon>Ascomycota</taxon>
        <taxon>Pezizomycotina</taxon>
        <taxon>Dothideomycetes</taxon>
        <taxon>Dothideomycetidae</taxon>
        <taxon>Myriangiales</taxon>
        <taxon>Myriangiaceae</taxon>
        <taxon>Myriangium</taxon>
    </lineage>
</organism>
<comment type="caution">
    <text evidence="7">The sequence shown here is derived from an EMBL/GenBank/DDBJ whole genome shotgun (WGS) entry which is preliminary data.</text>
</comment>
<sequence>MPLRITIAGAGIAGLTAAIALAPSNHTITIVEKSSFATEIGAAIHLNPPAVRILSRLGVNIAAMRPVVCERWCQADAETLAVHKTRFVLREKQARLGIKEDEIAVHRVDAHNVLKEKALSFASVRLVLGGEIHNVDTVSGTVTLADGSTIEADVVIGADGVHSRTVTSVDSQVVHAKPAGVNMYRWLVKIAEARKDPELAVWMDKMGLPSTHYTLGLADTKHFLVCYPCRDGELLNCATLQPATEDKEELSGENHHFPDTVEEVVHLMRAWPKQYSALARLGMDVKRWSLLTRDVPKAYNKNRLVLIGDAAHPCHPTYGIGANLGIEDAGVLGMVLDPEVNTAAVTSRLDLFNDLRYERTAMIKRKSEMVPNFRSNDTNNVAKQLRSAAFADVSLSMEDFAWPFDAVSEAQTAVVQFVVG</sequence>
<evidence type="ECO:0000256" key="3">
    <source>
        <dbReference type="ARBA" id="ARBA00022827"/>
    </source>
</evidence>
<dbReference type="OrthoDB" id="9993796at2759"/>
<name>A0A9P4MIS8_9PEZI</name>
<dbReference type="Proteomes" id="UP000799439">
    <property type="component" value="Unassembled WGS sequence"/>
</dbReference>
<dbReference type="AlphaFoldDB" id="A0A9P4MIS8"/>
<dbReference type="InterPro" id="IPR002938">
    <property type="entry name" value="FAD-bd"/>
</dbReference>
<comment type="similarity">
    <text evidence="1">Belongs to the paxM FAD-dependent monooxygenase family.</text>
</comment>
<protein>
    <submittedName>
        <fullName evidence="7">FAD/NAD(P)-binding domain-containing protein</fullName>
    </submittedName>
</protein>
<keyword evidence="3" id="KW-0274">FAD</keyword>
<dbReference type="InterPro" id="IPR036188">
    <property type="entry name" value="FAD/NAD-bd_sf"/>
</dbReference>
<dbReference type="GO" id="GO:0071949">
    <property type="term" value="F:FAD binding"/>
    <property type="evidence" value="ECO:0007669"/>
    <property type="project" value="InterPro"/>
</dbReference>